<keyword evidence="3" id="KW-0812">Transmembrane</keyword>
<protein>
    <submittedName>
        <fullName evidence="4">Spore germination protein</fullName>
    </submittedName>
</protein>
<accession>A0ABS7BZH1</accession>
<keyword evidence="3" id="KW-1133">Transmembrane helix</keyword>
<dbReference type="InterPro" id="IPR004995">
    <property type="entry name" value="Spore_Ger"/>
</dbReference>
<dbReference type="RefSeq" id="WP_210037493.1">
    <property type="nucleotide sequence ID" value="NZ_JBHLVU010000004.1"/>
</dbReference>
<evidence type="ECO:0000313" key="4">
    <source>
        <dbReference type="EMBL" id="MBW7454043.1"/>
    </source>
</evidence>
<proteinExistence type="inferred from homology"/>
<dbReference type="EMBL" id="JAHZIK010000147">
    <property type="protein sequence ID" value="MBW7454043.1"/>
    <property type="molecule type" value="Genomic_DNA"/>
</dbReference>
<name>A0ABS7BZH1_9BACL</name>
<dbReference type="Proteomes" id="UP001519887">
    <property type="component" value="Unassembled WGS sequence"/>
</dbReference>
<evidence type="ECO:0000313" key="5">
    <source>
        <dbReference type="Proteomes" id="UP001519887"/>
    </source>
</evidence>
<reference evidence="4 5" key="1">
    <citation type="submission" date="2021-07" db="EMBL/GenBank/DDBJ databases">
        <title>Paenibacillus radiodurans sp. nov., isolated from the southeastern edge of Tengger Desert.</title>
        <authorList>
            <person name="Zhang G."/>
        </authorList>
    </citation>
    <scope>NUCLEOTIDE SEQUENCE [LARGE SCALE GENOMIC DNA]</scope>
    <source>
        <strain evidence="4 5">CCM 7311</strain>
    </source>
</reference>
<dbReference type="PANTHER" id="PTHR22550:SF16">
    <property type="entry name" value="SPORE GERMINATION PROTEIN"/>
    <property type="match status" value="1"/>
</dbReference>
<gene>
    <name evidence="4" type="ORF">K0U00_08335</name>
</gene>
<feature type="transmembrane region" description="Helical" evidence="3">
    <location>
        <begin position="297"/>
        <end position="321"/>
    </location>
</feature>
<keyword evidence="2 3" id="KW-0472">Membrane</keyword>
<evidence type="ECO:0000256" key="2">
    <source>
        <dbReference type="ARBA" id="ARBA00023136"/>
    </source>
</evidence>
<organism evidence="4 5">
    <name type="scientific">Paenibacillus sepulcri</name>
    <dbReference type="NCBI Taxonomy" id="359917"/>
    <lineage>
        <taxon>Bacteria</taxon>
        <taxon>Bacillati</taxon>
        <taxon>Bacillota</taxon>
        <taxon>Bacilli</taxon>
        <taxon>Bacillales</taxon>
        <taxon>Paenibacillaceae</taxon>
        <taxon>Paenibacillus</taxon>
    </lineage>
</organism>
<dbReference type="PANTHER" id="PTHR22550">
    <property type="entry name" value="SPORE GERMINATION PROTEIN"/>
    <property type="match status" value="1"/>
</dbReference>
<dbReference type="PIRSF" id="PIRSF005690">
    <property type="entry name" value="GerBA"/>
    <property type="match status" value="1"/>
</dbReference>
<dbReference type="Pfam" id="PF03323">
    <property type="entry name" value="GerA"/>
    <property type="match status" value="1"/>
</dbReference>
<sequence length="506" mass="56384">MERGEKPVEEQSGIQHTAKKIDQDLTIVVARLNRLFTDTPDLIVRKFLIKQTGEQAVLTYLDGLTDKNSINHDVLRPLQFEMGSGEAGSDLIMTVGDIVPQSNWTQIEHSILHGRSLLFVSGRTEAYSLDTKGWPQRAIEDPQLETSIKGAHQGFVETGGQNIALIRRYIPNLELKIKRLIVGRRGQTSVSILYLADVANPEFLKRLEQRIQQVDVDVIINTGELAEFIEDNPFSLFPQLISTERPDAAASQILQGRYVVVVDRSPSVLVAPVTFMTYFQSVDDYSTRWSIATFLRLLRIFAFFIAAFLPAFFIAVVSYHFEIIPLKLLLTLGESRGQVPFPPFVEAILMEITLEMLREAGVRLPAPVGQTVGIVGGIVIGQAVVQAGLISNVMVIIVSFTAISSFILPNYDMVAAVRLIRFMLMILATLFGFVGLIIGLMTMMGHLIALKSLGIPYGSPIAPIRLADWKDTLVRVPLWLMNKRPISTSPIQSKRQEKSRTKEEGE</sequence>
<feature type="transmembrane region" description="Helical" evidence="3">
    <location>
        <begin position="389"/>
        <end position="408"/>
    </location>
</feature>
<comment type="similarity">
    <text evidence="1">Belongs to the GerABKA family.</text>
</comment>
<evidence type="ECO:0000256" key="1">
    <source>
        <dbReference type="ARBA" id="ARBA00005278"/>
    </source>
</evidence>
<feature type="transmembrane region" description="Helical" evidence="3">
    <location>
        <begin position="420"/>
        <end position="441"/>
    </location>
</feature>
<dbReference type="InterPro" id="IPR050768">
    <property type="entry name" value="UPF0353/GerABKA_families"/>
</dbReference>
<evidence type="ECO:0000256" key="3">
    <source>
        <dbReference type="SAM" id="Phobius"/>
    </source>
</evidence>
<comment type="caution">
    <text evidence="4">The sequence shown here is derived from an EMBL/GenBank/DDBJ whole genome shotgun (WGS) entry which is preliminary data.</text>
</comment>
<keyword evidence="5" id="KW-1185">Reference proteome</keyword>